<reference evidence="4" key="2">
    <citation type="submission" date="2013-12" db="EMBL/GenBank/DDBJ databases">
        <authorList>
            <person name="Yu Y."/>
            <person name="Lee S."/>
            <person name="de Baynast K."/>
            <person name="Wissotski M."/>
            <person name="Liu L."/>
            <person name="Talag J."/>
            <person name="Goicoechea J."/>
            <person name="Angelova A."/>
            <person name="Jetty R."/>
            <person name="Kudrna D."/>
            <person name="Golser W."/>
            <person name="Rivera L."/>
            <person name="Zhang J."/>
            <person name="Wing R."/>
        </authorList>
    </citation>
    <scope>NUCLEOTIDE SEQUENCE</scope>
</reference>
<accession>A0A0D9XTU7</accession>
<dbReference type="InterPro" id="IPR011990">
    <property type="entry name" value="TPR-like_helical_dom_sf"/>
</dbReference>
<dbReference type="HOGENOM" id="CLU_000582_0_0_1"/>
<name>A0A0D9XTU7_9ORYZ</name>
<feature type="domain" description="DUF629" evidence="2">
    <location>
        <begin position="343"/>
        <end position="434"/>
    </location>
</feature>
<dbReference type="Gramene" id="LPERR11G15280.1">
    <property type="protein sequence ID" value="LPERR11G15280.1"/>
    <property type="gene ID" value="LPERR11G15280"/>
</dbReference>
<proteinExistence type="predicted"/>
<reference evidence="3 4" key="1">
    <citation type="submission" date="2012-08" db="EMBL/GenBank/DDBJ databases">
        <title>Oryza genome evolution.</title>
        <authorList>
            <person name="Wing R.A."/>
        </authorList>
    </citation>
    <scope>NUCLEOTIDE SEQUENCE</scope>
</reference>
<evidence type="ECO:0000313" key="4">
    <source>
        <dbReference type="Proteomes" id="UP000032180"/>
    </source>
</evidence>
<dbReference type="EnsemblPlants" id="LPERR11G15280.1">
    <property type="protein sequence ID" value="LPERR11G15280.1"/>
    <property type="gene ID" value="LPERR11G15280"/>
</dbReference>
<dbReference type="eggNOG" id="ENOG502S3ZV">
    <property type="taxonomic scope" value="Eukaryota"/>
</dbReference>
<evidence type="ECO:0000259" key="2">
    <source>
        <dbReference type="Pfam" id="PF04780"/>
    </source>
</evidence>
<evidence type="ECO:0000256" key="1">
    <source>
        <dbReference type="SAM" id="MobiDB-lite"/>
    </source>
</evidence>
<feature type="region of interest" description="Disordered" evidence="1">
    <location>
        <begin position="1293"/>
        <end position="1314"/>
    </location>
</feature>
<dbReference type="Pfam" id="PF04780">
    <property type="entry name" value="DUF629"/>
    <property type="match status" value="2"/>
</dbReference>
<reference evidence="3" key="3">
    <citation type="submission" date="2015-04" db="UniProtKB">
        <authorList>
            <consortium name="EnsemblPlants"/>
        </authorList>
    </citation>
    <scope>IDENTIFICATION</scope>
</reference>
<dbReference type="PANTHER" id="PTHR34465">
    <property type="entry name" value="CARBOXYL-TERMINAL HYDROLASE-LIKE PROTEIN, PUTATIVE (DUF627 AND DUF629)-RELATED"/>
    <property type="match status" value="1"/>
</dbReference>
<protein>
    <recommendedName>
        <fullName evidence="2">DUF629 domain-containing protein</fullName>
    </recommendedName>
</protein>
<keyword evidence="4" id="KW-1185">Reference proteome</keyword>
<evidence type="ECO:0000313" key="3">
    <source>
        <dbReference type="EnsemblPlants" id="LPERR11G15280.1"/>
    </source>
</evidence>
<feature type="domain" description="DUF629" evidence="2">
    <location>
        <begin position="1335"/>
        <end position="1418"/>
    </location>
</feature>
<dbReference type="InterPro" id="IPR006865">
    <property type="entry name" value="DUF629"/>
</dbReference>
<dbReference type="SUPFAM" id="SSF48452">
    <property type="entry name" value="TPR-like"/>
    <property type="match status" value="1"/>
</dbReference>
<dbReference type="PANTHER" id="PTHR34465:SF6">
    <property type="entry name" value="OS11G0599000 PROTEIN"/>
    <property type="match status" value="1"/>
</dbReference>
<sequence length="1630" mass="182240">MPMPTARRDAASPAVRKQVARIMETHNEGESKEALVHSAALVRRNKRSALVLNLAGLLHQLTYTSYKRLFGKDAFWSYAEISSEKAKHMASALIAFAAAARLAPDCIDTAVSHSEMLVEAERFADAHAELVRAIQIPNPVDPVEHNVGYTYTRESSLGERIRIARARAHESMERFVALIRDQIVPRESVRVLDGIKRGGDDAAAAHAAAKDLATAYPFSARAQLLRAHADLERVRGFDAAIDKRRFLHRTLDMVDDAAKTFHRSLVIALFRAKLFFVLDQFDNAGYECIRALGVEIPDDPKEQDLPPGSVSAAEYDDRVALVRRQLYLLIRKIVSTAEVYSRRLTSEVVDSLLTVNVKALIEHCNTADKSSAKTISDALRFFKGGNSWSFWICPLSSRCDGRKFADTSSFWSHICNKHPEGAWEKLQSVLGPKLSANTSEGDSSMEWLTFSQDSDQHDIFRLRNMHDLFDSLFRRATGRIEPDLVQMRTEKCREGAEILEGIKRRLETLPADISSSQGELKKCMAGDPNIVGHLSAKKIDLIFYDAPSSNISVGHDSSPSNAKKVGTIREHNMKRSLSNKTLKAEENHQKSEVCVQNGISGAKVNRKLPDPPMDVEGREIAIAEIPANMEQNLGLEGGITPATSFPHTVTYGQSAEEMASTTSYQNVDVLNKENTDKSLFTFHSIIQSLWNLRCFRDGILRATPAWTLNNDGSDCSTDLIYRGFSAWEKNDHDSAAFSLAVHCKIAKDDMFQKCYFIFHVYFSDLTRVNPANKFELQSRKNFASEVVETILQGLHISGTSLHFEFNNDIEGRVIKSFVDLPVLYDEQLCFEDNCVHCGGLKSVDVSPLDTSHFFTIGLDWSGGSENQVHLSEVLVDIAHPLDIKLLCKGLHSSSNYSLASMVSYANGRYICFARDQDKWLICDAQTVEKLALIPFTSPRLQLSIYPPPPSRLHFREHLAASVSLLAAAFSRTPRSRPVRAMGRGSRATQRKEASAAELRRIDEARALRHEAVAALRMDHEGLHDEAIAIADELAARNPDSAVAAHLAAQLHHDATSRVAALLDRTTKLDDDHRPVTTANHLDIARGHYVRAARLASNCVEIANRLATVRFACRGDDDDAADLEIRRAITIPFPTDPAENNVAYDLASTTTTTSAKERIANAKARAIERHHQILAFVINKTLPRAVRDVLDLAADRDGAARAIKPAKALAVRYGYFARAHFAHAHVSIQFARGLAAAIDKRPFLNRVLGELNRAASQFATSLVLAMLRAKLLFLLDEYVAVEGECNRALFMDGAADPGDEDVPPGSVTGENSEDRENSVRVELGFLLQKIVIEAKDYCCSLPVEKQGRFLFVGFNSMRQHYVENYEAKHEAAKTISDALSFVKKNRSWRFWICPYCVGKKIPDTDSLLQHMSNKHPEGFVWTTLQLVLDPKSISDTCQIDYDYANFLDDVTVSEDSEEDYIFHFKRMDHLFTFLFRRASGKVDYKTLSEIREIKCREGVEILEKLKLKLKNVPTDISTTEFNAARAEIQELWDNFLVISVLDYRVVIAPLAITFVSDQLLDCMSIDKKAASKSIDAADIDALFPKVDVALDIDAIFPNSLWYLRFFTVEFLREQSVWKIFYALAKSEHDSG</sequence>
<dbReference type="Proteomes" id="UP000032180">
    <property type="component" value="Chromosome 11"/>
</dbReference>
<organism evidence="3 4">
    <name type="scientific">Leersia perrieri</name>
    <dbReference type="NCBI Taxonomy" id="77586"/>
    <lineage>
        <taxon>Eukaryota</taxon>
        <taxon>Viridiplantae</taxon>
        <taxon>Streptophyta</taxon>
        <taxon>Embryophyta</taxon>
        <taxon>Tracheophyta</taxon>
        <taxon>Spermatophyta</taxon>
        <taxon>Magnoliopsida</taxon>
        <taxon>Liliopsida</taxon>
        <taxon>Poales</taxon>
        <taxon>Poaceae</taxon>
        <taxon>BOP clade</taxon>
        <taxon>Oryzoideae</taxon>
        <taxon>Oryzeae</taxon>
        <taxon>Oryzinae</taxon>
        <taxon>Leersia</taxon>
    </lineage>
</organism>